<evidence type="ECO:0000313" key="7">
    <source>
        <dbReference type="Proteomes" id="UP001477443"/>
    </source>
</evidence>
<keyword evidence="2 5" id="KW-0812">Transmembrane</keyword>
<dbReference type="RefSeq" id="WP_338822832.1">
    <property type="nucleotide sequence ID" value="NZ_CP148067.1"/>
</dbReference>
<dbReference type="Pfam" id="PF03595">
    <property type="entry name" value="SLAC1"/>
    <property type="match status" value="1"/>
</dbReference>
<feature type="transmembrane region" description="Helical" evidence="5">
    <location>
        <begin position="92"/>
        <end position="112"/>
    </location>
</feature>
<dbReference type="EMBL" id="CP148067">
    <property type="protein sequence ID" value="WXL29215.1"/>
    <property type="molecule type" value="Genomic_DNA"/>
</dbReference>
<evidence type="ECO:0008006" key="8">
    <source>
        <dbReference type="Google" id="ProtNLM"/>
    </source>
</evidence>
<evidence type="ECO:0000256" key="2">
    <source>
        <dbReference type="ARBA" id="ARBA00022692"/>
    </source>
</evidence>
<evidence type="ECO:0000256" key="3">
    <source>
        <dbReference type="ARBA" id="ARBA00022989"/>
    </source>
</evidence>
<feature type="transmembrane region" description="Helical" evidence="5">
    <location>
        <begin position="197"/>
        <end position="217"/>
    </location>
</feature>
<feature type="transmembrane region" description="Helical" evidence="5">
    <location>
        <begin position="47"/>
        <end position="72"/>
    </location>
</feature>
<organism evidence="6 7">
    <name type="scientific">Mycoplasmopsis felifaucium</name>
    <dbReference type="NCBI Taxonomy" id="35768"/>
    <lineage>
        <taxon>Bacteria</taxon>
        <taxon>Bacillati</taxon>
        <taxon>Mycoplasmatota</taxon>
        <taxon>Mycoplasmoidales</taxon>
        <taxon>Metamycoplasmataceae</taxon>
        <taxon>Mycoplasmopsis</taxon>
    </lineage>
</organism>
<comment type="subcellular location">
    <subcellularLocation>
        <location evidence="1">Membrane</location>
        <topology evidence="1">Multi-pass membrane protein</topology>
    </subcellularLocation>
</comment>
<feature type="transmembrane region" description="Helical" evidence="5">
    <location>
        <begin position="331"/>
        <end position="354"/>
    </location>
</feature>
<name>A0ABZ2RS26_9BACT</name>
<reference evidence="6" key="1">
    <citation type="submission" date="2024-03" db="EMBL/GenBank/DDBJ databases">
        <title>Complete genome sequence of Mycoplasma felifaucium Z921 isolated from the trachea of a cheetah.</title>
        <authorList>
            <person name="Spergser J."/>
        </authorList>
    </citation>
    <scope>NUCLEOTIDE SEQUENCE [LARGE SCALE GENOMIC DNA]</scope>
    <source>
        <strain evidence="6">Z921</strain>
    </source>
</reference>
<keyword evidence="4 5" id="KW-0472">Membrane</keyword>
<dbReference type="Proteomes" id="UP001477443">
    <property type="component" value="Chromosome"/>
</dbReference>
<dbReference type="InterPro" id="IPR004695">
    <property type="entry name" value="SLAC1/Mae1/Ssu1/TehA"/>
</dbReference>
<protein>
    <recommendedName>
        <fullName evidence="8">C4-dicarboxylate transporter/malic acid transport protein</fullName>
    </recommendedName>
</protein>
<feature type="transmembrane region" description="Helical" evidence="5">
    <location>
        <begin position="124"/>
        <end position="149"/>
    </location>
</feature>
<evidence type="ECO:0000256" key="4">
    <source>
        <dbReference type="ARBA" id="ARBA00023136"/>
    </source>
</evidence>
<sequence>MNIRQKLSKTPLAVNTVALGSMGVCASLTVLSTNIYKNVNNVNLPNFGLWSLLSIHILCISICVFYLTLLAIKYCILGFQQIKTELNDPTTAGPVAVSLLVLCTLGNSFGWIYTNFINNSTIKWWLLLTVNIYLIIVVFLQFAYFILFLKRIWFKKESWKGEIFASWFVPLIGISITPGYVNNLGDILPIMFWQIEWFVGFIVFIIMYPLVLYKFLFHPHAHKRNIPSMAIYSSPANMLSIGFLVAFDPQRYTHESFMTSSLNSEYFYQVFAIIMFTLASLSVCLFLAIFTKSMMLHKYSYSWGSLTFPSSISATGCALYAKYLFFNSHIAIYWTCIAFSVLMLSISFAITLFVNIKYAIVLNKFFRDKELNEHHNINNNDSKPLEITSLDLNSEIKMIN</sequence>
<keyword evidence="7" id="KW-1185">Reference proteome</keyword>
<proteinExistence type="predicted"/>
<feature type="transmembrane region" description="Helical" evidence="5">
    <location>
        <begin position="267"/>
        <end position="291"/>
    </location>
</feature>
<dbReference type="Gene3D" id="1.50.10.150">
    <property type="entry name" value="Voltage-dependent anion channel"/>
    <property type="match status" value="1"/>
</dbReference>
<evidence type="ECO:0000256" key="5">
    <source>
        <dbReference type="SAM" id="Phobius"/>
    </source>
</evidence>
<accession>A0ABZ2RS26</accession>
<evidence type="ECO:0000313" key="6">
    <source>
        <dbReference type="EMBL" id="WXL29215.1"/>
    </source>
</evidence>
<feature type="transmembrane region" description="Helical" evidence="5">
    <location>
        <begin position="229"/>
        <end position="247"/>
    </location>
</feature>
<dbReference type="InterPro" id="IPR038665">
    <property type="entry name" value="Voltage-dep_anion_channel_sf"/>
</dbReference>
<evidence type="ECO:0000256" key="1">
    <source>
        <dbReference type="ARBA" id="ARBA00004141"/>
    </source>
</evidence>
<keyword evidence="3 5" id="KW-1133">Transmembrane helix</keyword>
<feature type="transmembrane region" description="Helical" evidence="5">
    <location>
        <begin position="161"/>
        <end position="181"/>
    </location>
</feature>
<gene>
    <name evidence="6" type="ORF">WG617_01005</name>
</gene>
<feature type="transmembrane region" description="Helical" evidence="5">
    <location>
        <begin position="12"/>
        <end position="35"/>
    </location>
</feature>
<feature type="transmembrane region" description="Helical" evidence="5">
    <location>
        <begin position="303"/>
        <end position="325"/>
    </location>
</feature>